<organism evidence="1 2">
    <name type="scientific">Dendrothele bispora (strain CBS 962.96)</name>
    <dbReference type="NCBI Taxonomy" id="1314807"/>
    <lineage>
        <taxon>Eukaryota</taxon>
        <taxon>Fungi</taxon>
        <taxon>Dikarya</taxon>
        <taxon>Basidiomycota</taxon>
        <taxon>Agaricomycotina</taxon>
        <taxon>Agaricomycetes</taxon>
        <taxon>Agaricomycetidae</taxon>
        <taxon>Agaricales</taxon>
        <taxon>Agaricales incertae sedis</taxon>
        <taxon>Dendrothele</taxon>
    </lineage>
</organism>
<keyword evidence="2" id="KW-1185">Reference proteome</keyword>
<dbReference type="EMBL" id="ML179080">
    <property type="protein sequence ID" value="THV02107.1"/>
    <property type="molecule type" value="Genomic_DNA"/>
</dbReference>
<proteinExistence type="predicted"/>
<name>A0A4S8MHF6_DENBC</name>
<dbReference type="OrthoDB" id="3266461at2759"/>
<accession>A0A4S8MHF6</accession>
<protein>
    <submittedName>
        <fullName evidence="1">Uncharacterized protein</fullName>
    </submittedName>
</protein>
<sequence>MLPHQSLQSAARRVLDHLFPPQTESNLLTDFKLYINVYLLGMVDDREEETDPSLQNVDPLLLGYCNGFNQVEKLKQVQTKKSDKACVPDRGISLSSQPLVLREESKVIDYSNLSGLVGKARKAQRTKNNRDARRASAHATSVTTVSFNSNDFDFTLDTNVSKPAWQGVNVNAKESNRIVSMWESGGWGESLKGLRLVPYQKDMALSVRDSNLCQFLYRSRVTPKIANKLPDISRVVSDFRVHSIKHPNAEKDVLDNLCGHHWYSILGHDHNNCAKLEQIPPKQLLHLRPFSSRGDHFPQVAKRYQDCATKLEEMYGIKPLFGLFWNFCVNTPRAGIRRVHCKPHIDYKNIALGVISTIMSGAGDCCGRLGLQSSYLQESSLFLHFNIDLQDLPVFTTSNNEMPSRSNLTSIRCSCSETAHQNDSDWQKAVGRGSMGWFSQATMFQLAELGFDTVGLAKEAGVNPTCPVDKWLDSGLFAVPFQ</sequence>
<evidence type="ECO:0000313" key="1">
    <source>
        <dbReference type="EMBL" id="THV02107.1"/>
    </source>
</evidence>
<reference evidence="1 2" key="1">
    <citation type="journal article" date="2019" name="Nat. Ecol. Evol.">
        <title>Megaphylogeny resolves global patterns of mushroom evolution.</title>
        <authorList>
            <person name="Varga T."/>
            <person name="Krizsan K."/>
            <person name="Foldi C."/>
            <person name="Dima B."/>
            <person name="Sanchez-Garcia M."/>
            <person name="Sanchez-Ramirez S."/>
            <person name="Szollosi G.J."/>
            <person name="Szarkandi J.G."/>
            <person name="Papp V."/>
            <person name="Albert L."/>
            <person name="Andreopoulos W."/>
            <person name="Angelini C."/>
            <person name="Antonin V."/>
            <person name="Barry K.W."/>
            <person name="Bougher N.L."/>
            <person name="Buchanan P."/>
            <person name="Buyck B."/>
            <person name="Bense V."/>
            <person name="Catcheside P."/>
            <person name="Chovatia M."/>
            <person name="Cooper J."/>
            <person name="Damon W."/>
            <person name="Desjardin D."/>
            <person name="Finy P."/>
            <person name="Geml J."/>
            <person name="Haridas S."/>
            <person name="Hughes K."/>
            <person name="Justo A."/>
            <person name="Karasinski D."/>
            <person name="Kautmanova I."/>
            <person name="Kiss B."/>
            <person name="Kocsube S."/>
            <person name="Kotiranta H."/>
            <person name="LaButti K.M."/>
            <person name="Lechner B.E."/>
            <person name="Liimatainen K."/>
            <person name="Lipzen A."/>
            <person name="Lukacs Z."/>
            <person name="Mihaltcheva S."/>
            <person name="Morgado L.N."/>
            <person name="Niskanen T."/>
            <person name="Noordeloos M.E."/>
            <person name="Ohm R.A."/>
            <person name="Ortiz-Santana B."/>
            <person name="Ovrebo C."/>
            <person name="Racz N."/>
            <person name="Riley R."/>
            <person name="Savchenko A."/>
            <person name="Shiryaev A."/>
            <person name="Soop K."/>
            <person name="Spirin V."/>
            <person name="Szebenyi C."/>
            <person name="Tomsovsky M."/>
            <person name="Tulloss R.E."/>
            <person name="Uehling J."/>
            <person name="Grigoriev I.V."/>
            <person name="Vagvolgyi C."/>
            <person name="Papp T."/>
            <person name="Martin F.M."/>
            <person name="Miettinen O."/>
            <person name="Hibbett D.S."/>
            <person name="Nagy L.G."/>
        </authorList>
    </citation>
    <scope>NUCLEOTIDE SEQUENCE [LARGE SCALE GENOMIC DNA]</scope>
    <source>
        <strain evidence="1 2">CBS 962.96</strain>
    </source>
</reference>
<evidence type="ECO:0000313" key="2">
    <source>
        <dbReference type="Proteomes" id="UP000297245"/>
    </source>
</evidence>
<gene>
    <name evidence="1" type="ORF">K435DRAFT_792779</name>
</gene>
<dbReference type="Proteomes" id="UP000297245">
    <property type="component" value="Unassembled WGS sequence"/>
</dbReference>
<dbReference type="AlphaFoldDB" id="A0A4S8MHF6"/>